<accession>A0A1P8LMQ3</accession>
<evidence type="ECO:0000313" key="4">
    <source>
        <dbReference type="EMBL" id="APW97070.1"/>
    </source>
</evidence>
<organism evidence="4 5">
    <name type="scientific">Natronobacterium lacisalsi AJ5</name>
    <dbReference type="NCBI Taxonomy" id="358396"/>
    <lineage>
        <taxon>Archaea</taxon>
        <taxon>Methanobacteriati</taxon>
        <taxon>Methanobacteriota</taxon>
        <taxon>Stenosarchaea group</taxon>
        <taxon>Halobacteria</taxon>
        <taxon>Halobacteriales</taxon>
        <taxon>Natrialbaceae</taxon>
        <taxon>Natronobacterium</taxon>
    </lineage>
</organism>
<feature type="compositionally biased region" description="Acidic residues" evidence="1">
    <location>
        <begin position="359"/>
        <end position="377"/>
    </location>
</feature>
<keyword evidence="2" id="KW-1133">Transmembrane helix</keyword>
<dbReference type="GeneID" id="30920352"/>
<evidence type="ECO:0000313" key="5">
    <source>
        <dbReference type="Proteomes" id="UP000186547"/>
    </source>
</evidence>
<feature type="domain" description="DUF8173" evidence="3">
    <location>
        <begin position="201"/>
        <end position="342"/>
    </location>
</feature>
<evidence type="ECO:0000256" key="2">
    <source>
        <dbReference type="SAM" id="Phobius"/>
    </source>
</evidence>
<feature type="transmembrane region" description="Helical" evidence="2">
    <location>
        <begin position="330"/>
        <end position="346"/>
    </location>
</feature>
<name>A0A1P8LMQ3_NATLA</name>
<dbReference type="EMBL" id="CP019285">
    <property type="protein sequence ID" value="APW97070.1"/>
    <property type="molecule type" value="Genomic_DNA"/>
</dbReference>
<dbReference type="RefSeq" id="WP_029601421.1">
    <property type="nucleotide sequence ID" value="NZ_AOLZ01000031.1"/>
</dbReference>
<feature type="transmembrane region" description="Helical" evidence="2">
    <location>
        <begin position="305"/>
        <end position="324"/>
    </location>
</feature>
<protein>
    <submittedName>
        <fullName evidence="4">Cell shape determination protein CcmA</fullName>
    </submittedName>
</protein>
<feature type="region of interest" description="Disordered" evidence="1">
    <location>
        <begin position="351"/>
        <end position="377"/>
    </location>
</feature>
<dbReference type="KEGG" id="hlc:CHINAEXTREME04470"/>
<gene>
    <name evidence="4" type="ORF">CHINAEXTREME_04470</name>
</gene>
<evidence type="ECO:0000259" key="3">
    <source>
        <dbReference type="Pfam" id="PF26514"/>
    </source>
</evidence>
<reference evidence="4 5" key="1">
    <citation type="journal article" date="2011" name="J. Bacteriol.">
        <title>Genome sequence of Halobiforma lacisalsi AJ5, an extremely halophilic archaeon which harbors a bop gene.</title>
        <authorList>
            <person name="Jiang X."/>
            <person name="Wang S."/>
            <person name="Cheng H."/>
            <person name="Huo Y."/>
            <person name="Zhang X."/>
            <person name="Zhu X."/>
            <person name="Han X."/>
            <person name="Ni P."/>
            <person name="Wu M."/>
        </authorList>
    </citation>
    <scope>NUCLEOTIDE SEQUENCE [LARGE SCALE GENOMIC DNA]</scope>
    <source>
        <strain evidence="4 5">AJ5</strain>
    </source>
</reference>
<dbReference type="AlphaFoldDB" id="A0A1P8LMQ3"/>
<dbReference type="Pfam" id="PF26514">
    <property type="entry name" value="DUF8173"/>
    <property type="match status" value="1"/>
</dbReference>
<proteinExistence type="predicted"/>
<sequence length="377" mass="37570">MSFEEPSRARIAVVVVLAALVCATPVAAATAPVAQTGTDVRIGATIVVDEGETVEGLEAIGGTILVEGTVTGDVEAVGGDVRIDGDVQGDVDAVGGTVTIGGDVGGDVGTAAGSLEILEGATVGGTLSAGAATVTIDGTVVGDASVGAETIRLGDNAALEGDLRYGGSLEGDTDAVAGEVERDSSIAVGSDLAPTIEPLASWVVALYAFALNLLLGAVLLALFPRFSAGVADRVASNPVRTGLVGLGVLVGVPILLVATAITVIGIPLTIVGTFAFLLVIWIGIVYGRFAVAAALLSLAGVENRWLALVVGLLGGAVLGQIPYVGDPLNLLIFLLGLGALASTLYGPRRTVRERGQAEPEPEPGYEGDVGSDEPATD</sequence>
<feature type="transmembrane region" description="Helical" evidence="2">
    <location>
        <begin position="274"/>
        <end position="298"/>
    </location>
</feature>
<keyword evidence="2" id="KW-0812">Transmembrane</keyword>
<feature type="transmembrane region" description="Helical" evidence="2">
    <location>
        <begin position="199"/>
        <end position="223"/>
    </location>
</feature>
<feature type="transmembrane region" description="Helical" evidence="2">
    <location>
        <begin position="243"/>
        <end position="268"/>
    </location>
</feature>
<dbReference type="Proteomes" id="UP000186547">
    <property type="component" value="Chromosome"/>
</dbReference>
<dbReference type="InterPro" id="IPR058486">
    <property type="entry name" value="DUF8173"/>
</dbReference>
<keyword evidence="2" id="KW-0472">Membrane</keyword>
<evidence type="ECO:0000256" key="1">
    <source>
        <dbReference type="SAM" id="MobiDB-lite"/>
    </source>
</evidence>